<dbReference type="Proteomes" id="UP001556367">
    <property type="component" value="Unassembled WGS sequence"/>
</dbReference>
<reference evidence="2" key="1">
    <citation type="submission" date="2024-06" db="EMBL/GenBank/DDBJ databases">
        <title>Multi-omics analyses provide insights into the biosynthesis of the anticancer antibiotic pleurotin in Hohenbuehelia grisea.</title>
        <authorList>
            <person name="Weaver J.A."/>
            <person name="Alberti F."/>
        </authorList>
    </citation>
    <scope>NUCLEOTIDE SEQUENCE [LARGE SCALE GENOMIC DNA]</scope>
    <source>
        <strain evidence="2">T-177</strain>
    </source>
</reference>
<gene>
    <name evidence="1" type="ORF">HGRIS_005245</name>
</gene>
<dbReference type="PANTHER" id="PTHR35179:SF2">
    <property type="entry name" value="START DOMAIN-CONTAINING PROTEIN"/>
    <property type="match status" value="1"/>
</dbReference>
<evidence type="ECO:0000313" key="1">
    <source>
        <dbReference type="EMBL" id="KAL0954098.1"/>
    </source>
</evidence>
<dbReference type="EMBL" id="JASNQZ010000008">
    <property type="protein sequence ID" value="KAL0954098.1"/>
    <property type="molecule type" value="Genomic_DNA"/>
</dbReference>
<keyword evidence="2" id="KW-1185">Reference proteome</keyword>
<organism evidence="1 2">
    <name type="scientific">Hohenbuehelia grisea</name>
    <dbReference type="NCBI Taxonomy" id="104357"/>
    <lineage>
        <taxon>Eukaryota</taxon>
        <taxon>Fungi</taxon>
        <taxon>Dikarya</taxon>
        <taxon>Basidiomycota</taxon>
        <taxon>Agaricomycotina</taxon>
        <taxon>Agaricomycetes</taxon>
        <taxon>Agaricomycetidae</taxon>
        <taxon>Agaricales</taxon>
        <taxon>Pleurotineae</taxon>
        <taxon>Pleurotaceae</taxon>
        <taxon>Hohenbuehelia</taxon>
    </lineage>
</organism>
<dbReference type="PANTHER" id="PTHR35179">
    <property type="entry name" value="PROTEIN CBG02620"/>
    <property type="match status" value="1"/>
</dbReference>
<evidence type="ECO:0008006" key="3">
    <source>
        <dbReference type="Google" id="ProtNLM"/>
    </source>
</evidence>
<accession>A0ABR3JFE9</accession>
<proteinExistence type="predicted"/>
<evidence type="ECO:0000313" key="2">
    <source>
        <dbReference type="Proteomes" id="UP001556367"/>
    </source>
</evidence>
<sequence length="411" mass="45754">MSSHNERGGHSYSSKRREYLWDGLKPGLLQSIEQPQDVLDGSVVELSNITYIGSYNWVDAESPTIIVPGYPRVWVDRPLPYTVLPDRGWQFINQNRHRLPQTPLLPLITAVNHRYEEGPVDASGITSFDWSTVDIVTDRNNLRKLLGWVGQRAKGKEFRIDLQLAGKKTVLMTGSGWATREMMRGASYGFNFEKMSTEPAPGCQSSTSHHRIISYDLQGLCMVVRFEVDACLSGPSPLTPSASSTSSEPAAAASSISMNGLASVFGDISIGSDADTPAPRALTIRRGGSWLTSHESIVELTTAKTVVWGRAYPQLLLSNTRHHFRGVHEGGVFTSIRKTELGTEALRAADEELREPMKKLRRLLSTIQTLVKKHGERGRLTLVCKDWVLNVYERKSNAAFLPDEQMNLFRS</sequence>
<comment type="caution">
    <text evidence="1">The sequence shown here is derived from an EMBL/GenBank/DDBJ whole genome shotgun (WGS) entry which is preliminary data.</text>
</comment>
<name>A0ABR3JFE9_9AGAR</name>
<protein>
    <recommendedName>
        <fullName evidence="3">Geranylgeranyl pyrophosphate synthetase</fullName>
    </recommendedName>
</protein>